<evidence type="ECO:0000313" key="2">
    <source>
        <dbReference type="EMBL" id="GHO83613.1"/>
    </source>
</evidence>
<feature type="transmembrane region" description="Helical" evidence="1">
    <location>
        <begin position="381"/>
        <end position="401"/>
    </location>
</feature>
<keyword evidence="3" id="KW-1185">Reference proteome</keyword>
<evidence type="ECO:0000313" key="3">
    <source>
        <dbReference type="Proteomes" id="UP000635565"/>
    </source>
</evidence>
<name>A0ABQ3VE00_9CHLR</name>
<sequence length="481" mass="51108">MHTIGYGKHGHTSKLETENKQEPFWRVAPVVKAALLIGACGGFVLASVLTLSLAFAIPPGMWWEAVVQAHGHLQLYGWAGLFVLGIALHFFPRLCGAPLAGARFLPWLLGIAIVSLILRAVSQPGLIMVDAPAWRLMLVNSGLFEVIAIGGILFLIGVTARRGPPAKTRPAYWSVLPFFVGAFCSSGIASIVNLLNVVQAAQGSGLALYRSDALNVTLGLFGFLVPIALAMSARSLPMYAELDGFPRRALWPLSGTYFTGLALMSVGTANNLPQFWANIIGGLGMLLTGGVVLLFVGTFLRLMRKRGRLPQRVAQLAPKPVALAQSYKKQIKKEQANYGPFVGLVASSYLWALLGALLLLIDGLSLLATGSAPVAIDAIRHSFAIGFIALLICGIAPRMLPSFSGCQIVSPRLVSATLWLGNAAVVLRVSPLLLSPFIHSAQGYALSTILMGLSGPCGLALAICLTINLWPTLYSSARHTA</sequence>
<keyword evidence="1" id="KW-0472">Membrane</keyword>
<feature type="transmembrane region" description="Helical" evidence="1">
    <location>
        <begin position="172"/>
        <end position="196"/>
    </location>
</feature>
<dbReference type="InterPro" id="IPR036927">
    <property type="entry name" value="Cyt_c_oxase-like_su1_sf"/>
</dbReference>
<evidence type="ECO:0008006" key="4">
    <source>
        <dbReference type="Google" id="ProtNLM"/>
    </source>
</evidence>
<feature type="transmembrane region" description="Helical" evidence="1">
    <location>
        <begin position="275"/>
        <end position="302"/>
    </location>
</feature>
<feature type="transmembrane region" description="Helical" evidence="1">
    <location>
        <begin position="338"/>
        <end position="361"/>
    </location>
</feature>
<reference evidence="2 3" key="1">
    <citation type="journal article" date="2021" name="Int. J. Syst. Evol. Microbiol.">
        <title>Reticulibacter mediterranei gen. nov., sp. nov., within the new family Reticulibacteraceae fam. nov., and Ktedonospora formicarum gen. nov., sp. nov., Ktedonobacter robiniae sp. nov., Dictyobacter formicarum sp. nov. and Dictyobacter arantiisoli sp. nov., belonging to the class Ktedonobacteria.</title>
        <authorList>
            <person name="Yabe S."/>
            <person name="Zheng Y."/>
            <person name="Wang C.M."/>
            <person name="Sakai Y."/>
            <person name="Abe K."/>
            <person name="Yokota A."/>
            <person name="Donadio S."/>
            <person name="Cavaletti L."/>
            <person name="Monciardini P."/>
        </authorList>
    </citation>
    <scope>NUCLEOTIDE SEQUENCE [LARGE SCALE GENOMIC DNA]</scope>
    <source>
        <strain evidence="2 3">SOSP1-9</strain>
    </source>
</reference>
<dbReference type="Proteomes" id="UP000635565">
    <property type="component" value="Unassembled WGS sequence"/>
</dbReference>
<accession>A0ABQ3VE00</accession>
<keyword evidence="1" id="KW-1133">Transmembrane helix</keyword>
<feature type="transmembrane region" description="Helical" evidence="1">
    <location>
        <begin position="444"/>
        <end position="470"/>
    </location>
</feature>
<organism evidence="2 3">
    <name type="scientific">Dictyobacter formicarum</name>
    <dbReference type="NCBI Taxonomy" id="2778368"/>
    <lineage>
        <taxon>Bacteria</taxon>
        <taxon>Bacillati</taxon>
        <taxon>Chloroflexota</taxon>
        <taxon>Ktedonobacteria</taxon>
        <taxon>Ktedonobacterales</taxon>
        <taxon>Dictyobacteraceae</taxon>
        <taxon>Dictyobacter</taxon>
    </lineage>
</organism>
<feature type="transmembrane region" description="Helical" evidence="1">
    <location>
        <begin position="249"/>
        <end position="269"/>
    </location>
</feature>
<feature type="transmembrane region" description="Helical" evidence="1">
    <location>
        <begin position="413"/>
        <end position="438"/>
    </location>
</feature>
<gene>
    <name evidence="2" type="ORF">KSZ_16190</name>
</gene>
<feature type="transmembrane region" description="Helical" evidence="1">
    <location>
        <begin position="104"/>
        <end position="122"/>
    </location>
</feature>
<proteinExistence type="predicted"/>
<evidence type="ECO:0000256" key="1">
    <source>
        <dbReference type="SAM" id="Phobius"/>
    </source>
</evidence>
<feature type="transmembrane region" description="Helical" evidence="1">
    <location>
        <begin position="33"/>
        <end position="55"/>
    </location>
</feature>
<keyword evidence="1" id="KW-0812">Transmembrane</keyword>
<protein>
    <recommendedName>
        <fullName evidence="4">Cytochrome oxidase subunit I profile domain-containing protein</fullName>
    </recommendedName>
</protein>
<feature type="transmembrane region" description="Helical" evidence="1">
    <location>
        <begin position="142"/>
        <end position="160"/>
    </location>
</feature>
<dbReference type="RefSeq" id="WP_201361278.1">
    <property type="nucleotide sequence ID" value="NZ_BNJJ01000004.1"/>
</dbReference>
<dbReference type="Gene3D" id="1.20.210.10">
    <property type="entry name" value="Cytochrome c oxidase-like, subunit I domain"/>
    <property type="match status" value="1"/>
</dbReference>
<comment type="caution">
    <text evidence="2">The sequence shown here is derived from an EMBL/GenBank/DDBJ whole genome shotgun (WGS) entry which is preliminary data.</text>
</comment>
<feature type="transmembrane region" description="Helical" evidence="1">
    <location>
        <begin position="75"/>
        <end position="92"/>
    </location>
</feature>
<dbReference type="EMBL" id="BNJJ01000004">
    <property type="protein sequence ID" value="GHO83613.1"/>
    <property type="molecule type" value="Genomic_DNA"/>
</dbReference>
<feature type="transmembrane region" description="Helical" evidence="1">
    <location>
        <begin position="216"/>
        <end position="237"/>
    </location>
</feature>